<comment type="caution">
    <text evidence="2">The sequence shown here is derived from an EMBL/GenBank/DDBJ whole genome shotgun (WGS) entry which is preliminary data.</text>
</comment>
<dbReference type="SUPFAM" id="SSF51735">
    <property type="entry name" value="NAD(P)-binding Rossmann-fold domains"/>
    <property type="match status" value="1"/>
</dbReference>
<evidence type="ECO:0000313" key="2">
    <source>
        <dbReference type="EMBL" id="MBL7628892.1"/>
    </source>
</evidence>
<dbReference type="AlphaFoldDB" id="A0A937UPB1"/>
<evidence type="ECO:0000313" key="3">
    <source>
        <dbReference type="Proteomes" id="UP000604475"/>
    </source>
</evidence>
<sequence length="318" mass="33740">MVIGERGVADLLDTPVVLGAGPVGRSVAAALVARGTRPRVVTRSGTTIDGTEPWRADVADPDATRAALGRATAVFQCAQPPYHRWPRNFPAIQRSVVRACEANGAVLVAIENLYGYGPVSVPMTEDLPMRPTTRKGAVRAALWAELLDAHQSGRVRAAAVRASDFFGAGVRDSAYGERFFGPLVSGGKAQVLGSPRARHAITYVPDLAAAAVRVAEDPAAWGRAWHAPTAPGITQLALVEAAARAAGVPPAFVAVKPWQLRLVGAFNSGARETVEMLYEFDHDFVVDSSAFETRFGQPPTPLDRALAETVAWYRQAGA</sequence>
<dbReference type="Gene3D" id="3.40.50.720">
    <property type="entry name" value="NAD(P)-binding Rossmann-like Domain"/>
    <property type="match status" value="1"/>
</dbReference>
<organism evidence="2 3">
    <name type="scientific">Frankia nepalensis</name>
    <dbReference type="NCBI Taxonomy" id="1836974"/>
    <lineage>
        <taxon>Bacteria</taxon>
        <taxon>Bacillati</taxon>
        <taxon>Actinomycetota</taxon>
        <taxon>Actinomycetes</taxon>
        <taxon>Frankiales</taxon>
        <taxon>Frankiaceae</taxon>
        <taxon>Frankia</taxon>
    </lineage>
</organism>
<proteinExistence type="predicted"/>
<dbReference type="EMBL" id="JAEACQ010000197">
    <property type="protein sequence ID" value="MBL7628892.1"/>
    <property type="molecule type" value="Genomic_DNA"/>
</dbReference>
<dbReference type="Pfam" id="PF01370">
    <property type="entry name" value="Epimerase"/>
    <property type="match status" value="1"/>
</dbReference>
<name>A0A937UPB1_9ACTN</name>
<dbReference type="InterPro" id="IPR001509">
    <property type="entry name" value="Epimerase_deHydtase"/>
</dbReference>
<protein>
    <submittedName>
        <fullName evidence="2">NAD-dependent epimerase/dehydratase family protein</fullName>
    </submittedName>
</protein>
<gene>
    <name evidence="2" type="ORF">I7412_17360</name>
</gene>
<keyword evidence="3" id="KW-1185">Reference proteome</keyword>
<evidence type="ECO:0000259" key="1">
    <source>
        <dbReference type="Pfam" id="PF01370"/>
    </source>
</evidence>
<accession>A0A937UPB1</accession>
<dbReference type="InterPro" id="IPR036291">
    <property type="entry name" value="NAD(P)-bd_dom_sf"/>
</dbReference>
<reference evidence="2" key="1">
    <citation type="submission" date="2020-12" db="EMBL/GenBank/DDBJ databases">
        <title>Genomic characterization of non-nitrogen-fixing Frankia strains.</title>
        <authorList>
            <person name="Carlos-Shanley C."/>
            <person name="Guerra T."/>
            <person name="Hahn D."/>
        </authorList>
    </citation>
    <scope>NUCLEOTIDE SEQUENCE</scope>
    <source>
        <strain evidence="2">CN6</strain>
    </source>
</reference>
<dbReference type="Proteomes" id="UP000604475">
    <property type="component" value="Unassembled WGS sequence"/>
</dbReference>
<feature type="domain" description="NAD-dependent epimerase/dehydratase" evidence="1">
    <location>
        <begin position="17"/>
        <end position="220"/>
    </location>
</feature>